<dbReference type="InterPro" id="IPR005945">
    <property type="entry name" value="Pro_imino_pep"/>
</dbReference>
<sequence>MNQPAPPAPLPAVPPILLRWPYHEWTIAMIRRMITQIDASVRMFADDRKRELWNLLVGVLAGLTPQERTTLEAQMNVLATSTRGMSRTSQSEQRRRSRLLADIAPPPGFLSAPTPPAPRMAPLSYEAASTVVAMEDLQRILPQDAFERVNEAAMQRMLSESEGFRTCPRCALGCVYVEVPASGRIECVREGCGLNYCYNCNVLYHEERDCDTYRRERAREPAEQGMSLPPNVIALYNIKAPHFYPCLPISRITRLMGRTGSPMALPDSTTYPKPPGQERPYPKPTKTGRAPFKIPNRDLHGETAFEIYGDLESGKVPLIALHGGPGIPHGYLLPVSLVLTDYGIPVVMYDQIGCGESTHFPDHMGDTTLWTPELFMAELDNLRQTLRIKKFDLLGQSWGGMLAALYTATMQPVGLRKLIISNSPVSMKAWMEAANKLRAALPADIQNVLSRCEKEGKTDTPEYEAATNEFNKRHSCRLDIHPKELVEPFQAWMSDPTVCMTMFGASDFEISGSLKSFSVEEDLKRLTVEVVPGGILLMNGYFDVAQDECMMPFFKEPSTKVKWVRFGLSSHCPQLEETEKFIQALGSFLEN</sequence>
<feature type="region of interest" description="Disordered" evidence="3">
    <location>
        <begin position="263"/>
        <end position="295"/>
    </location>
</feature>
<feature type="domain" description="AB hydrolase-1" evidence="4">
    <location>
        <begin position="317"/>
        <end position="497"/>
    </location>
</feature>
<organism evidence="5 6">
    <name type="scientific">Lachnellula willkommii</name>
    <dbReference type="NCBI Taxonomy" id="215461"/>
    <lineage>
        <taxon>Eukaryota</taxon>
        <taxon>Fungi</taxon>
        <taxon>Dikarya</taxon>
        <taxon>Ascomycota</taxon>
        <taxon>Pezizomycotina</taxon>
        <taxon>Leotiomycetes</taxon>
        <taxon>Helotiales</taxon>
        <taxon>Lachnaceae</taxon>
        <taxon>Lachnellula</taxon>
    </lineage>
</organism>
<dbReference type="Gene3D" id="3.40.50.1820">
    <property type="entry name" value="alpha/beta hydrolase"/>
    <property type="match status" value="1"/>
</dbReference>
<evidence type="ECO:0000256" key="3">
    <source>
        <dbReference type="SAM" id="MobiDB-lite"/>
    </source>
</evidence>
<dbReference type="PANTHER" id="PTHR43194">
    <property type="entry name" value="HYDROLASE ALPHA/BETA FOLD FAMILY"/>
    <property type="match status" value="1"/>
</dbReference>
<dbReference type="GO" id="GO:0008233">
    <property type="term" value="F:peptidase activity"/>
    <property type="evidence" value="ECO:0007669"/>
    <property type="project" value="InterPro"/>
</dbReference>
<dbReference type="InterPro" id="IPR002410">
    <property type="entry name" value="Peptidase_S33"/>
</dbReference>
<gene>
    <name evidence="5" type="primary">laaA_0</name>
    <name evidence="5" type="ORF">LAWI1_G005846</name>
</gene>
<dbReference type="SUPFAM" id="SSF57850">
    <property type="entry name" value="RING/U-box"/>
    <property type="match status" value="1"/>
</dbReference>
<proteinExistence type="inferred from homology"/>
<keyword evidence="6" id="KW-1185">Reference proteome</keyword>
<dbReference type="InterPro" id="IPR000073">
    <property type="entry name" value="AB_hydrolase_1"/>
</dbReference>
<accession>A0A559M8R7</accession>
<comment type="similarity">
    <text evidence="1">Belongs to the peptidase S33 family.</text>
</comment>
<dbReference type="InterPro" id="IPR029058">
    <property type="entry name" value="AB_hydrolase_fold"/>
</dbReference>
<evidence type="ECO:0000259" key="4">
    <source>
        <dbReference type="Pfam" id="PF00561"/>
    </source>
</evidence>
<name>A0A559M8R7_9HELO</name>
<dbReference type="Pfam" id="PF00561">
    <property type="entry name" value="Abhydrolase_1"/>
    <property type="match status" value="1"/>
</dbReference>
<comment type="caution">
    <text evidence="5">The sequence shown here is derived from an EMBL/GenBank/DDBJ whole genome shotgun (WGS) entry which is preliminary data.</text>
</comment>
<reference evidence="5 6" key="1">
    <citation type="submission" date="2018-05" db="EMBL/GenBank/DDBJ databases">
        <title>Genome sequencing and assembly of the regulated plant pathogen Lachnellula willkommii and related sister species for the development of diagnostic species identification markers.</title>
        <authorList>
            <person name="Giroux E."/>
            <person name="Bilodeau G."/>
        </authorList>
    </citation>
    <scope>NUCLEOTIDE SEQUENCE [LARGE SCALE GENOMIC DNA]</scope>
    <source>
        <strain evidence="5 6">CBS 172.35</strain>
    </source>
</reference>
<dbReference type="NCBIfam" id="TIGR01250">
    <property type="entry name" value="pro_imino_pep_2"/>
    <property type="match status" value="1"/>
</dbReference>
<evidence type="ECO:0000256" key="2">
    <source>
        <dbReference type="ARBA" id="ARBA00022801"/>
    </source>
</evidence>
<keyword evidence="2" id="KW-0378">Hydrolase</keyword>
<dbReference type="Gene3D" id="2.20.25.20">
    <property type="match status" value="1"/>
</dbReference>
<dbReference type="InterPro" id="IPR050228">
    <property type="entry name" value="Carboxylesterase_BioH"/>
</dbReference>
<dbReference type="Proteomes" id="UP000315522">
    <property type="component" value="Unassembled WGS sequence"/>
</dbReference>
<dbReference type="SUPFAM" id="SSF53474">
    <property type="entry name" value="alpha/beta-Hydrolases"/>
    <property type="match status" value="1"/>
</dbReference>
<dbReference type="GO" id="GO:0006508">
    <property type="term" value="P:proteolysis"/>
    <property type="evidence" value="ECO:0007669"/>
    <property type="project" value="InterPro"/>
</dbReference>
<evidence type="ECO:0000313" key="6">
    <source>
        <dbReference type="Proteomes" id="UP000315522"/>
    </source>
</evidence>
<dbReference type="AlphaFoldDB" id="A0A559M8R7"/>
<evidence type="ECO:0000256" key="1">
    <source>
        <dbReference type="ARBA" id="ARBA00010088"/>
    </source>
</evidence>
<dbReference type="PRINTS" id="PR00793">
    <property type="entry name" value="PROAMNOPTASE"/>
</dbReference>
<dbReference type="PANTHER" id="PTHR43194:SF2">
    <property type="entry name" value="PEROXISOMAL MEMBRANE PROTEIN LPX1"/>
    <property type="match status" value="1"/>
</dbReference>
<evidence type="ECO:0000313" key="5">
    <source>
        <dbReference type="EMBL" id="TVY89352.1"/>
    </source>
</evidence>
<dbReference type="EMBL" id="QGML01001296">
    <property type="protein sequence ID" value="TVY89352.1"/>
    <property type="molecule type" value="Genomic_DNA"/>
</dbReference>
<protein>
    <submittedName>
        <fullName evidence="5">L-amino acid amidase</fullName>
    </submittedName>
</protein>